<accession>A0A511DFZ2</accession>
<dbReference type="EMBL" id="BJVJ01000019">
    <property type="protein sequence ID" value="GEL23447.1"/>
    <property type="molecule type" value="Genomic_DNA"/>
</dbReference>
<dbReference type="RefSeq" id="WP_147106563.1">
    <property type="nucleotide sequence ID" value="NZ_BJVJ01000019.1"/>
</dbReference>
<sequence>MTTASILNLLAWVVSAVIAAWLIHDVVRVSRNHDEKDLINAAEMFDDLDPQAAAPAAPSTKEDGR</sequence>
<evidence type="ECO:0000313" key="3">
    <source>
        <dbReference type="Proteomes" id="UP000321685"/>
    </source>
</evidence>
<gene>
    <name evidence="2" type="ORF">PSU4_24010</name>
</gene>
<evidence type="ECO:0000313" key="2">
    <source>
        <dbReference type="EMBL" id="GEL23447.1"/>
    </source>
</evidence>
<feature type="transmembrane region" description="Helical" evidence="1">
    <location>
        <begin position="6"/>
        <end position="23"/>
    </location>
</feature>
<proteinExistence type="predicted"/>
<dbReference type="AlphaFoldDB" id="A0A511DFZ2"/>
<reference evidence="2 3" key="1">
    <citation type="submission" date="2019-07" db="EMBL/GenBank/DDBJ databases">
        <title>Whole genome shotgun sequence of Pseudonocardia sulfidoxydans NBRC 16205.</title>
        <authorList>
            <person name="Hosoyama A."/>
            <person name="Uohara A."/>
            <person name="Ohji S."/>
            <person name="Ichikawa N."/>
        </authorList>
    </citation>
    <scope>NUCLEOTIDE SEQUENCE [LARGE SCALE GENOMIC DNA]</scope>
    <source>
        <strain evidence="2 3">NBRC 16205</strain>
    </source>
</reference>
<dbReference type="OrthoDB" id="3579711at2"/>
<protein>
    <submittedName>
        <fullName evidence="2">Uncharacterized protein</fullName>
    </submittedName>
</protein>
<keyword evidence="1" id="KW-0472">Membrane</keyword>
<keyword evidence="3" id="KW-1185">Reference proteome</keyword>
<evidence type="ECO:0000256" key="1">
    <source>
        <dbReference type="SAM" id="Phobius"/>
    </source>
</evidence>
<keyword evidence="1" id="KW-1133">Transmembrane helix</keyword>
<name>A0A511DFZ2_9PSEU</name>
<organism evidence="2 3">
    <name type="scientific">Pseudonocardia sulfidoxydans NBRC 16205</name>
    <dbReference type="NCBI Taxonomy" id="1223511"/>
    <lineage>
        <taxon>Bacteria</taxon>
        <taxon>Bacillati</taxon>
        <taxon>Actinomycetota</taxon>
        <taxon>Actinomycetes</taxon>
        <taxon>Pseudonocardiales</taxon>
        <taxon>Pseudonocardiaceae</taxon>
        <taxon>Pseudonocardia</taxon>
    </lineage>
</organism>
<comment type="caution">
    <text evidence="2">The sequence shown here is derived from an EMBL/GenBank/DDBJ whole genome shotgun (WGS) entry which is preliminary data.</text>
</comment>
<keyword evidence="1" id="KW-0812">Transmembrane</keyword>
<dbReference type="Proteomes" id="UP000321685">
    <property type="component" value="Unassembled WGS sequence"/>
</dbReference>